<evidence type="ECO:0000313" key="2">
    <source>
        <dbReference type="Proteomes" id="UP000037460"/>
    </source>
</evidence>
<protein>
    <submittedName>
        <fullName evidence="1">Morn repeat-containing protein 4</fullName>
    </submittedName>
</protein>
<keyword evidence="2" id="KW-1185">Reference proteome</keyword>
<accession>A0A0M0JIA4</accession>
<proteinExistence type="predicted"/>
<gene>
    <name evidence="1" type="ORF">Ctob_005004</name>
</gene>
<name>A0A0M0JIA4_9EUKA</name>
<dbReference type="OrthoDB" id="533331at2759"/>
<dbReference type="AlphaFoldDB" id="A0A0M0JIA4"/>
<organism evidence="1 2">
    <name type="scientific">Chrysochromulina tobinii</name>
    <dbReference type="NCBI Taxonomy" id="1460289"/>
    <lineage>
        <taxon>Eukaryota</taxon>
        <taxon>Haptista</taxon>
        <taxon>Haptophyta</taxon>
        <taxon>Prymnesiophyceae</taxon>
        <taxon>Prymnesiales</taxon>
        <taxon>Chrysochromulinaceae</taxon>
        <taxon>Chrysochromulina</taxon>
    </lineage>
</organism>
<sequence>MSSAVDPAAAAIAELVHAMSTPGPLGLLTEPPLCKVSSFLSDGQDSPSVTVRLEEPFWFSNAHIEMLVHCAQLQCMLEVETVGQHAAPRRLDEVCASRPIVHELLDALCADAETLQPGTGLMPLLDESGLSSTCPLVAHYLGDPDKVYRDESVPVVREYLEHVSSLNQLLCIARQLRADVSSGRHKYTAHKIALLYHSINSSKLARDVLRRRIEEHFEDVKEATESEERPVLPEELRTWIVGLCDEVIGLVCELPPSLRTKLAPTHRYLRQWS</sequence>
<comment type="caution">
    <text evidence="1">The sequence shown here is derived from an EMBL/GenBank/DDBJ whole genome shotgun (WGS) entry which is preliminary data.</text>
</comment>
<dbReference type="EMBL" id="JWZX01002869">
    <property type="protein sequence ID" value="KOO26314.1"/>
    <property type="molecule type" value="Genomic_DNA"/>
</dbReference>
<evidence type="ECO:0000313" key="1">
    <source>
        <dbReference type="EMBL" id="KOO26314.1"/>
    </source>
</evidence>
<reference evidence="2" key="1">
    <citation type="journal article" date="2015" name="PLoS Genet.">
        <title>Genome Sequence and Transcriptome Analyses of Chrysochromulina tobin: Metabolic Tools for Enhanced Algal Fitness in the Prominent Order Prymnesiales (Haptophyceae).</title>
        <authorList>
            <person name="Hovde B.T."/>
            <person name="Deodato C.R."/>
            <person name="Hunsperger H.M."/>
            <person name="Ryken S.A."/>
            <person name="Yost W."/>
            <person name="Jha R.K."/>
            <person name="Patterson J."/>
            <person name="Monnat R.J. Jr."/>
            <person name="Barlow S.B."/>
            <person name="Starkenburg S.R."/>
            <person name="Cattolico R.A."/>
        </authorList>
    </citation>
    <scope>NUCLEOTIDE SEQUENCE</scope>
    <source>
        <strain evidence="2">CCMP291</strain>
    </source>
</reference>
<dbReference type="Proteomes" id="UP000037460">
    <property type="component" value="Unassembled WGS sequence"/>
</dbReference>